<dbReference type="RefSeq" id="WP_211352444.1">
    <property type="nucleotide sequence ID" value="NZ_VFOV01000001.1"/>
</dbReference>
<evidence type="ECO:0000313" key="2">
    <source>
        <dbReference type="EMBL" id="TQL69096.1"/>
    </source>
</evidence>
<dbReference type="InterPro" id="IPR023606">
    <property type="entry name" value="CoA-Trfase_III_dom_1_sf"/>
</dbReference>
<gene>
    <name evidence="2" type="ORF">FB381_2997</name>
</gene>
<reference evidence="2 3" key="1">
    <citation type="submission" date="2019-06" db="EMBL/GenBank/DDBJ databases">
        <title>Sequencing the genomes of 1000 actinobacteria strains.</title>
        <authorList>
            <person name="Klenk H.-P."/>
        </authorList>
    </citation>
    <scope>NUCLEOTIDE SEQUENCE [LARGE SCALE GENOMIC DNA]</scope>
    <source>
        <strain evidence="2 3">DSM 25218</strain>
    </source>
</reference>
<sequence>MQAPLEGIRIVEFGHYIAAPAATQILADLGADVIKVEPPAGDQARSIGAYGDGIVCAYNRGKRSVALDLKDDDQRRIALDLLGSADVLVQNMRAGAMDGLGLGAEVVTGLNPRLVYVSVSGFSRRGPSARRAGLDIAAQAESGLMSVTGEQDGDPQRVGMPIADVGASYAVVQAVLAALFRRERTGHGSVADVSLLDVAIHMQSAQWGEWHTSGQEPRRKGNGQATVAPAADLVTTADGQIVLSAYTVEHFTRLCHFLGKPWMLQDPRFADNPARVAHRRELLSEIGSVLQHLPTERCVAELGSLGLVAAAVRRFSEVAAAPDVLMSGILTTGRDTDGRSFDVPFLPFTLEGVEVRPDLQVPTVGADQESVASR</sequence>
<comment type="caution">
    <text evidence="2">The sequence shown here is derived from an EMBL/GenBank/DDBJ whole genome shotgun (WGS) entry which is preliminary data.</text>
</comment>
<dbReference type="Gene3D" id="3.40.50.10540">
    <property type="entry name" value="Crotonobetainyl-coa:carnitine coa-transferase, domain 1"/>
    <property type="match status" value="1"/>
</dbReference>
<protein>
    <submittedName>
        <fullName evidence="2">Crotonobetainyl-CoA:carnitine CoA-transferase CaiB-like acyl-CoA transferase</fullName>
    </submittedName>
</protein>
<evidence type="ECO:0000256" key="1">
    <source>
        <dbReference type="ARBA" id="ARBA00022679"/>
    </source>
</evidence>
<keyword evidence="3" id="KW-1185">Reference proteome</keyword>
<dbReference type="InterPro" id="IPR003673">
    <property type="entry name" value="CoA-Trfase_fam_III"/>
</dbReference>
<dbReference type="Pfam" id="PF02515">
    <property type="entry name" value="CoA_transf_3"/>
    <property type="match status" value="1"/>
</dbReference>
<dbReference type="SUPFAM" id="SSF89796">
    <property type="entry name" value="CoA-transferase family III (CaiB/BaiF)"/>
    <property type="match status" value="1"/>
</dbReference>
<dbReference type="AlphaFoldDB" id="A0A543A9F6"/>
<accession>A0A543A9F6</accession>
<name>A0A543A9F6_9ACTN</name>
<dbReference type="PANTHER" id="PTHR48207:SF4">
    <property type="entry name" value="BLL6097 PROTEIN"/>
    <property type="match status" value="1"/>
</dbReference>
<organism evidence="2 3">
    <name type="scientific">Nocardioides albertanoniae</name>
    <dbReference type="NCBI Taxonomy" id="1175486"/>
    <lineage>
        <taxon>Bacteria</taxon>
        <taxon>Bacillati</taxon>
        <taxon>Actinomycetota</taxon>
        <taxon>Actinomycetes</taxon>
        <taxon>Propionibacteriales</taxon>
        <taxon>Nocardioidaceae</taxon>
        <taxon>Nocardioides</taxon>
    </lineage>
</organism>
<dbReference type="InterPro" id="IPR050483">
    <property type="entry name" value="CoA-transferase_III_domain"/>
</dbReference>
<dbReference type="GO" id="GO:0008410">
    <property type="term" value="F:CoA-transferase activity"/>
    <property type="evidence" value="ECO:0007669"/>
    <property type="project" value="TreeGrafter"/>
</dbReference>
<evidence type="ECO:0000313" key="3">
    <source>
        <dbReference type="Proteomes" id="UP000320209"/>
    </source>
</evidence>
<dbReference type="Gene3D" id="3.30.1540.10">
    <property type="entry name" value="formyl-coa transferase, domain 3"/>
    <property type="match status" value="1"/>
</dbReference>
<keyword evidence="1 2" id="KW-0808">Transferase</keyword>
<dbReference type="EMBL" id="VFOV01000001">
    <property type="protein sequence ID" value="TQL69096.1"/>
    <property type="molecule type" value="Genomic_DNA"/>
</dbReference>
<dbReference type="InterPro" id="IPR044855">
    <property type="entry name" value="CoA-Trfase_III_dom3_sf"/>
</dbReference>
<dbReference type="Proteomes" id="UP000320209">
    <property type="component" value="Unassembled WGS sequence"/>
</dbReference>
<proteinExistence type="predicted"/>
<dbReference type="PANTHER" id="PTHR48207">
    <property type="entry name" value="SUCCINATE--HYDROXYMETHYLGLUTARATE COA-TRANSFERASE"/>
    <property type="match status" value="1"/>
</dbReference>